<keyword evidence="1" id="KW-0805">Transcription regulation</keyword>
<evidence type="ECO:0000313" key="6">
    <source>
        <dbReference type="EMBL" id="OQW99186.1"/>
    </source>
</evidence>
<dbReference type="InterPro" id="IPR018490">
    <property type="entry name" value="cNMP-bd_dom_sf"/>
</dbReference>
<dbReference type="GO" id="GO:0003677">
    <property type="term" value="F:DNA binding"/>
    <property type="evidence" value="ECO:0007669"/>
    <property type="project" value="UniProtKB-KW"/>
</dbReference>
<organism evidence="6 7">
    <name type="scientific">Thiothrix lacustris</name>
    <dbReference type="NCBI Taxonomy" id="525917"/>
    <lineage>
        <taxon>Bacteria</taxon>
        <taxon>Pseudomonadati</taxon>
        <taxon>Pseudomonadota</taxon>
        <taxon>Gammaproteobacteria</taxon>
        <taxon>Thiotrichales</taxon>
        <taxon>Thiotrichaceae</taxon>
        <taxon>Thiothrix</taxon>
    </lineage>
</organism>
<evidence type="ECO:0000313" key="7">
    <source>
        <dbReference type="Proteomes" id="UP000192491"/>
    </source>
</evidence>
<dbReference type="Gene3D" id="2.60.120.10">
    <property type="entry name" value="Jelly Rolls"/>
    <property type="match status" value="1"/>
</dbReference>
<name>A0A1Y1Q8G0_9GAMM</name>
<feature type="domain" description="HTH crp-type" evidence="5">
    <location>
        <begin position="154"/>
        <end position="221"/>
    </location>
</feature>
<dbReference type="InterPro" id="IPR050397">
    <property type="entry name" value="Env_Response_Regulators"/>
</dbReference>
<comment type="caution">
    <text evidence="6">The sequence shown here is derived from an EMBL/GenBank/DDBJ whole genome shotgun (WGS) entry which is preliminary data.</text>
</comment>
<dbReference type="PANTHER" id="PTHR24567:SF28">
    <property type="entry name" value="LISTERIOLYSIN REGULATORY PROTEIN"/>
    <property type="match status" value="1"/>
</dbReference>
<proteinExistence type="predicted"/>
<dbReference type="InterPro" id="IPR036388">
    <property type="entry name" value="WH-like_DNA-bd_sf"/>
</dbReference>
<dbReference type="CDD" id="cd00038">
    <property type="entry name" value="CAP_ED"/>
    <property type="match status" value="1"/>
</dbReference>
<dbReference type="SUPFAM" id="SSF46785">
    <property type="entry name" value="Winged helix' DNA-binding domain"/>
    <property type="match status" value="1"/>
</dbReference>
<reference evidence="6 7" key="1">
    <citation type="submission" date="2017-01" db="EMBL/GenBank/DDBJ databases">
        <title>Novel large sulfur bacteria in the metagenomes of groundwater-fed chemosynthetic microbial mats in the Lake Huron basin.</title>
        <authorList>
            <person name="Sharrar A.M."/>
            <person name="Flood B.E."/>
            <person name="Bailey J.V."/>
            <person name="Jones D.S."/>
            <person name="Biddanda B."/>
            <person name="Ruberg S.A."/>
            <person name="Marcus D.N."/>
            <person name="Dick G.J."/>
        </authorList>
    </citation>
    <scope>NUCLEOTIDE SEQUENCE [LARGE SCALE GENOMIC DNA]</scope>
    <source>
        <strain evidence="6">A8</strain>
    </source>
</reference>
<dbReference type="Pfam" id="PF00027">
    <property type="entry name" value="cNMP_binding"/>
    <property type="match status" value="1"/>
</dbReference>
<sequence length="231" mass="25853">MESLHSNEALKSCPVHEFAAFAALGEKLTAALKAVESDAVKYTATDTIYTAGVNAQHIYLLREGHVKLFKTTPAGKDQIIRIVKAGEIFGFDGLVDIRYNHSALPLKQASVCRIAVEKLVSLGERRPEVERLIMVRCIKELQHADERLLELGAKRSGERLASFLLGWCCDAQIWTPLVLSRLEIAQLLGLTIETVSRLFAQWKRDGLLQEKRQAIQIMDRKQMVTVAGSHY</sequence>
<evidence type="ECO:0000256" key="2">
    <source>
        <dbReference type="ARBA" id="ARBA00023125"/>
    </source>
</evidence>
<evidence type="ECO:0000259" key="5">
    <source>
        <dbReference type="PROSITE" id="PS51063"/>
    </source>
</evidence>
<dbReference type="InterPro" id="IPR014710">
    <property type="entry name" value="RmlC-like_jellyroll"/>
</dbReference>
<dbReference type="GO" id="GO:0005829">
    <property type="term" value="C:cytosol"/>
    <property type="evidence" value="ECO:0007669"/>
    <property type="project" value="TreeGrafter"/>
</dbReference>
<dbReference type="PROSITE" id="PS50042">
    <property type="entry name" value="CNMP_BINDING_3"/>
    <property type="match status" value="1"/>
</dbReference>
<dbReference type="SMART" id="SM00100">
    <property type="entry name" value="cNMP"/>
    <property type="match status" value="1"/>
</dbReference>
<dbReference type="PRINTS" id="PR00034">
    <property type="entry name" value="HTHCRP"/>
</dbReference>
<dbReference type="AlphaFoldDB" id="A0A1Y1Q8G0"/>
<accession>A0A1Y1Q8G0</accession>
<dbReference type="Proteomes" id="UP000192491">
    <property type="component" value="Unassembled WGS sequence"/>
</dbReference>
<dbReference type="GO" id="GO:0003700">
    <property type="term" value="F:DNA-binding transcription factor activity"/>
    <property type="evidence" value="ECO:0007669"/>
    <property type="project" value="TreeGrafter"/>
</dbReference>
<evidence type="ECO:0000256" key="3">
    <source>
        <dbReference type="ARBA" id="ARBA00023163"/>
    </source>
</evidence>
<evidence type="ECO:0008006" key="8">
    <source>
        <dbReference type="Google" id="ProtNLM"/>
    </source>
</evidence>
<dbReference type="PROSITE" id="PS51063">
    <property type="entry name" value="HTH_CRP_2"/>
    <property type="match status" value="1"/>
</dbReference>
<dbReference type="SMART" id="SM00419">
    <property type="entry name" value="HTH_CRP"/>
    <property type="match status" value="1"/>
</dbReference>
<evidence type="ECO:0000259" key="4">
    <source>
        <dbReference type="PROSITE" id="PS50042"/>
    </source>
</evidence>
<dbReference type="SUPFAM" id="SSF51206">
    <property type="entry name" value="cAMP-binding domain-like"/>
    <property type="match status" value="1"/>
</dbReference>
<evidence type="ECO:0000256" key="1">
    <source>
        <dbReference type="ARBA" id="ARBA00023015"/>
    </source>
</evidence>
<dbReference type="InterPro" id="IPR012318">
    <property type="entry name" value="HTH_CRP"/>
</dbReference>
<dbReference type="Gene3D" id="1.10.10.10">
    <property type="entry name" value="Winged helix-like DNA-binding domain superfamily/Winged helix DNA-binding domain"/>
    <property type="match status" value="1"/>
</dbReference>
<feature type="domain" description="Cyclic nucleotide-binding" evidence="4">
    <location>
        <begin position="42"/>
        <end position="90"/>
    </location>
</feature>
<dbReference type="InterPro" id="IPR036390">
    <property type="entry name" value="WH_DNA-bd_sf"/>
</dbReference>
<dbReference type="STRING" id="1123401.GCA_000621325_00126"/>
<dbReference type="EMBL" id="MTEJ01000709">
    <property type="protein sequence ID" value="OQW99186.1"/>
    <property type="molecule type" value="Genomic_DNA"/>
</dbReference>
<dbReference type="InterPro" id="IPR000595">
    <property type="entry name" value="cNMP-bd_dom"/>
</dbReference>
<gene>
    <name evidence="6" type="ORF">BWK73_50925</name>
</gene>
<dbReference type="Pfam" id="PF13545">
    <property type="entry name" value="HTH_Crp_2"/>
    <property type="match status" value="1"/>
</dbReference>
<keyword evidence="2" id="KW-0238">DNA-binding</keyword>
<keyword evidence="3" id="KW-0804">Transcription</keyword>
<dbReference type="PANTHER" id="PTHR24567">
    <property type="entry name" value="CRP FAMILY TRANSCRIPTIONAL REGULATORY PROTEIN"/>
    <property type="match status" value="1"/>
</dbReference>
<protein>
    <recommendedName>
        <fullName evidence="8">Crp/Fnr family transcriptional regulator</fullName>
    </recommendedName>
</protein>